<dbReference type="SUPFAM" id="SSF52283">
    <property type="entry name" value="Formate/glycerate dehydrogenase catalytic domain-like"/>
    <property type="match status" value="1"/>
</dbReference>
<dbReference type="CDD" id="cd12186">
    <property type="entry name" value="LDH"/>
    <property type="match status" value="1"/>
</dbReference>
<dbReference type="InterPro" id="IPR029753">
    <property type="entry name" value="D-isomer_DH_CS"/>
</dbReference>
<dbReference type="EC" id="1.1.1.28" evidence="2"/>
<dbReference type="Pfam" id="PF02826">
    <property type="entry name" value="2-Hacid_dh_C"/>
    <property type="match status" value="1"/>
</dbReference>
<comment type="caution">
    <text evidence="11">The sequence shown here is derived from an EMBL/GenBank/DDBJ whole genome shotgun (WGS) entry which is preliminary data.</text>
</comment>
<dbReference type="NCBIfam" id="NF006374">
    <property type="entry name" value="PRK08605.1"/>
    <property type="match status" value="1"/>
</dbReference>
<comment type="similarity">
    <text evidence="1 8">Belongs to the D-isomer specific 2-hydroxyacid dehydrogenase family.</text>
</comment>
<dbReference type="RefSeq" id="WP_019469985.1">
    <property type="nucleotide sequence ID" value="NZ_LAKJ01000002.1"/>
</dbReference>
<proteinExistence type="inferred from homology"/>
<dbReference type="InterPro" id="IPR006139">
    <property type="entry name" value="D-isomer_2_OHA_DH_cat_dom"/>
</dbReference>
<evidence type="ECO:0000256" key="3">
    <source>
        <dbReference type="ARBA" id="ARBA00014095"/>
    </source>
</evidence>
<gene>
    <name evidence="11" type="ORF">UF66_1369</name>
</gene>
<reference evidence="11 12" key="1">
    <citation type="submission" date="2015-03" db="EMBL/GenBank/DDBJ databases">
        <title>Genome Assembly of Staphylococcus cohnii subsp. cohnii strain G22B2.</title>
        <authorList>
            <person name="Nair G."/>
            <person name="Kaur G."/>
            <person name="Khatri I."/>
            <person name="Singh N.K."/>
            <person name="Sathyabama S."/>
            <person name="Maurya S.K."/>
            <person name="Subramanian S."/>
            <person name="Agrewala J.N."/>
            <person name="Mayilraj S."/>
        </authorList>
    </citation>
    <scope>NUCLEOTIDE SEQUENCE [LARGE SCALE GENOMIC DNA]</scope>
    <source>
        <strain evidence="11 12">G22B2</strain>
    </source>
</reference>
<dbReference type="Gene3D" id="3.40.50.720">
    <property type="entry name" value="NAD(P)-binding Rossmann-like Domain"/>
    <property type="match status" value="2"/>
</dbReference>
<evidence type="ECO:0000256" key="1">
    <source>
        <dbReference type="ARBA" id="ARBA00005854"/>
    </source>
</evidence>
<evidence type="ECO:0000313" key="11">
    <source>
        <dbReference type="EMBL" id="KKI65412.1"/>
    </source>
</evidence>
<comment type="catalytic activity">
    <reaction evidence="7">
        <text>(R)-lactate + NAD(+) = pyruvate + NADH + H(+)</text>
        <dbReference type="Rhea" id="RHEA:16369"/>
        <dbReference type="ChEBI" id="CHEBI:15361"/>
        <dbReference type="ChEBI" id="CHEBI:15378"/>
        <dbReference type="ChEBI" id="CHEBI:16004"/>
        <dbReference type="ChEBI" id="CHEBI:57540"/>
        <dbReference type="ChEBI" id="CHEBI:57945"/>
        <dbReference type="EC" id="1.1.1.28"/>
    </reaction>
</comment>
<evidence type="ECO:0000259" key="10">
    <source>
        <dbReference type="Pfam" id="PF02826"/>
    </source>
</evidence>
<evidence type="ECO:0000256" key="8">
    <source>
        <dbReference type="RuleBase" id="RU003719"/>
    </source>
</evidence>
<evidence type="ECO:0000256" key="4">
    <source>
        <dbReference type="ARBA" id="ARBA00023002"/>
    </source>
</evidence>
<name>A0A0M2NZM2_STACC</name>
<dbReference type="Pfam" id="PF00389">
    <property type="entry name" value="2-Hacid_dh"/>
    <property type="match status" value="1"/>
</dbReference>
<keyword evidence="5" id="KW-0520">NAD</keyword>
<dbReference type="PANTHER" id="PTHR43026:SF1">
    <property type="entry name" value="2-HYDROXYACID DEHYDROGENASE HOMOLOG 1-RELATED"/>
    <property type="match status" value="1"/>
</dbReference>
<dbReference type="PANTHER" id="PTHR43026">
    <property type="entry name" value="2-HYDROXYACID DEHYDROGENASE HOMOLOG 1-RELATED"/>
    <property type="match status" value="1"/>
</dbReference>
<dbReference type="EMBL" id="LAKJ01000002">
    <property type="protein sequence ID" value="KKI65412.1"/>
    <property type="molecule type" value="Genomic_DNA"/>
</dbReference>
<evidence type="ECO:0000256" key="2">
    <source>
        <dbReference type="ARBA" id="ARBA00012969"/>
    </source>
</evidence>
<keyword evidence="4 8" id="KW-0560">Oxidoreductase</keyword>
<sequence>MKSIKLFGVREEDIPFINEWSEKNQVKVDLDSDILSSETVDRVKGFDGVSLSQQIELDEVVYQKLHDYGIKQIAQRSAGFDSYNLDLAKQYELVITNVPSYSPNSIAEYTVSQALNLIRNFNDIQNKTAAYDFRWQPSNLSRSIKDLKVAVIGTGRIGSIVGKIFAEGFGSEVVAYDIEPQVSCEAYLTYKESMSETIKDADIVTVHIPATKENTYLFNEAVFTEMKTGAVFINCARGTIVDTKALIDALNSGKLLGAALDTYEGEKGLFPSDQRNTQLDDAILVELIERQDVILSPHIAFYTDAAVKNLIVDALDATLEVIYTGDSKLRVN</sequence>
<dbReference type="Proteomes" id="UP000034455">
    <property type="component" value="Unassembled WGS sequence"/>
</dbReference>
<organism evidence="11 12">
    <name type="scientific">Staphylococcus cohnii subsp. cohnii</name>
    <dbReference type="NCBI Taxonomy" id="74704"/>
    <lineage>
        <taxon>Bacteria</taxon>
        <taxon>Bacillati</taxon>
        <taxon>Bacillota</taxon>
        <taxon>Bacilli</taxon>
        <taxon>Bacillales</taxon>
        <taxon>Staphylococcaceae</taxon>
        <taxon>Staphylococcus</taxon>
        <taxon>Staphylococcus cohnii species complex</taxon>
    </lineage>
</organism>
<evidence type="ECO:0000259" key="9">
    <source>
        <dbReference type="Pfam" id="PF00389"/>
    </source>
</evidence>
<dbReference type="GO" id="GO:0008720">
    <property type="term" value="F:D-lactate dehydrogenase (NAD+) activity"/>
    <property type="evidence" value="ECO:0007669"/>
    <property type="project" value="UniProtKB-EC"/>
</dbReference>
<dbReference type="InterPro" id="IPR006140">
    <property type="entry name" value="D-isomer_DH_NAD-bd"/>
</dbReference>
<evidence type="ECO:0000256" key="7">
    <source>
        <dbReference type="ARBA" id="ARBA00049040"/>
    </source>
</evidence>
<dbReference type="AlphaFoldDB" id="A0A0M2NZM2"/>
<feature type="domain" description="D-isomer specific 2-hydroxyacid dehydrogenase NAD-binding" evidence="10">
    <location>
        <begin position="112"/>
        <end position="300"/>
    </location>
</feature>
<dbReference type="PATRIC" id="fig|74704.6.peg.1404"/>
<dbReference type="GO" id="GO:0051287">
    <property type="term" value="F:NAD binding"/>
    <property type="evidence" value="ECO:0007669"/>
    <property type="project" value="InterPro"/>
</dbReference>
<dbReference type="PROSITE" id="PS00065">
    <property type="entry name" value="D_2_HYDROXYACID_DH_1"/>
    <property type="match status" value="1"/>
</dbReference>
<evidence type="ECO:0000313" key="12">
    <source>
        <dbReference type="Proteomes" id="UP000034455"/>
    </source>
</evidence>
<evidence type="ECO:0000256" key="5">
    <source>
        <dbReference type="ARBA" id="ARBA00023027"/>
    </source>
</evidence>
<feature type="domain" description="D-isomer specific 2-hydroxyacid dehydrogenase catalytic" evidence="9">
    <location>
        <begin position="9"/>
        <end position="332"/>
    </location>
</feature>
<protein>
    <recommendedName>
        <fullName evidence="3">D-lactate dehydrogenase</fullName>
        <ecNumber evidence="2">1.1.1.28</ecNumber>
    </recommendedName>
    <alternativeName>
        <fullName evidence="6">D-specific 2-hydroxyacid dehydrogenase</fullName>
    </alternativeName>
</protein>
<accession>A0A0M2NZM2</accession>
<evidence type="ECO:0000256" key="6">
    <source>
        <dbReference type="ARBA" id="ARBA00030947"/>
    </source>
</evidence>
<dbReference type="InterPro" id="IPR058205">
    <property type="entry name" value="D-LDH-like"/>
</dbReference>
<dbReference type="SUPFAM" id="SSF51735">
    <property type="entry name" value="NAD(P)-binding Rossmann-fold domains"/>
    <property type="match status" value="1"/>
</dbReference>
<dbReference type="PROSITE" id="PS00671">
    <property type="entry name" value="D_2_HYDROXYACID_DH_3"/>
    <property type="match status" value="1"/>
</dbReference>
<dbReference type="InterPro" id="IPR036291">
    <property type="entry name" value="NAD(P)-bd_dom_sf"/>
</dbReference>
<dbReference type="InterPro" id="IPR029752">
    <property type="entry name" value="D-isomer_DH_CS1"/>
</dbReference>